<dbReference type="EMBL" id="CP001344">
    <property type="protein sequence ID" value="ACL44067.1"/>
    <property type="molecule type" value="Genomic_DNA"/>
</dbReference>
<sequence>MLLKEFSPQPPADLAFERGFAYVRSVQPLAPTPTMVEIAHNLRDRGSIYRWIGQHIEGINFTLNRHLSVCHECFPWQERRRMQIFAIPLAGQFGIDGVCNLQTQPLTILIDVGRVRRQDWLSIVAHEYAHAHLGVSGHDRLFLEVLSHLCLGLGLPLPPGSNPEVLRCWPHYPSLANPLAFWRGDE</sequence>
<dbReference type="HOGENOM" id="CLU_1487632_0_0_3"/>
<name>B8HR79_CYAP4</name>
<evidence type="ECO:0000313" key="1">
    <source>
        <dbReference type="EMBL" id="ACL44067.1"/>
    </source>
</evidence>
<dbReference type="AlphaFoldDB" id="B8HR79"/>
<protein>
    <submittedName>
        <fullName evidence="1">Uncharacterized protein</fullName>
    </submittedName>
</protein>
<gene>
    <name evidence="1" type="ordered locus">Cyan7425_1698</name>
</gene>
<reference evidence="1" key="1">
    <citation type="submission" date="2009-01" db="EMBL/GenBank/DDBJ databases">
        <title>Complete sequence of chromosome Cyanothece sp. PCC 7425.</title>
        <authorList>
            <consortium name="US DOE Joint Genome Institute"/>
            <person name="Lucas S."/>
            <person name="Copeland A."/>
            <person name="Lapidus A."/>
            <person name="Glavina del Rio T."/>
            <person name="Dalin E."/>
            <person name="Tice H."/>
            <person name="Bruce D."/>
            <person name="Goodwin L."/>
            <person name="Pitluck S."/>
            <person name="Sims D."/>
            <person name="Meineke L."/>
            <person name="Brettin T."/>
            <person name="Detter J.C."/>
            <person name="Han C."/>
            <person name="Larimer F."/>
            <person name="Land M."/>
            <person name="Hauser L."/>
            <person name="Kyrpides N."/>
            <person name="Ovchinnikova G."/>
            <person name="Liberton M."/>
            <person name="Stoeckel J."/>
            <person name="Banerjee A."/>
            <person name="Singh A."/>
            <person name="Page L."/>
            <person name="Sato H."/>
            <person name="Zhao L."/>
            <person name="Sherman L."/>
            <person name="Pakrasi H."/>
            <person name="Richardson P."/>
        </authorList>
    </citation>
    <scope>NUCLEOTIDE SEQUENCE</scope>
    <source>
        <strain evidence="1">PCC 7425</strain>
    </source>
</reference>
<accession>B8HR79</accession>
<organism evidence="1">
    <name type="scientific">Cyanothece sp. (strain PCC 7425 / ATCC 29141)</name>
    <dbReference type="NCBI Taxonomy" id="395961"/>
    <lineage>
        <taxon>Bacteria</taxon>
        <taxon>Bacillati</taxon>
        <taxon>Cyanobacteriota</taxon>
        <taxon>Cyanophyceae</taxon>
        <taxon>Gomontiellales</taxon>
        <taxon>Cyanothecaceae</taxon>
        <taxon>Cyanothece</taxon>
    </lineage>
</organism>
<dbReference type="eggNOG" id="ENOG5030V3Z">
    <property type="taxonomic scope" value="Bacteria"/>
</dbReference>
<dbReference type="KEGG" id="cyn:Cyan7425_1698"/>
<proteinExistence type="predicted"/>